<dbReference type="InterPro" id="IPR027266">
    <property type="entry name" value="TrmE/GcvT-like"/>
</dbReference>
<name>A0A1M7ZHH6_9HYPH</name>
<dbReference type="EMBL" id="FRXO01000003">
    <property type="protein sequence ID" value="SHO64351.1"/>
    <property type="molecule type" value="Genomic_DNA"/>
</dbReference>
<proteinExistence type="predicted"/>
<dbReference type="Gene3D" id="3.30.1360.120">
    <property type="entry name" value="Probable tRNA modification gtpase trme, domain 1"/>
    <property type="match status" value="1"/>
</dbReference>
<sequence length="195" mass="20209">MVEADGADWVKALPAHREPVLEHVAVHQAGGVTVRPLPPKARWSLRLGPGVAEAVGAVAGLSLAGAVNSYAAAGDRLAARLGPDEWLVIAPDADAAEVAAALGEALAGHLHALVDVGHRDVGIGVEGAKAEVALNAGVALDLDLRAFPVGMATRTLFGKADIVLFRLGRDAWRVECWRSFAPYVHGLLVEATFGV</sequence>
<keyword evidence="2" id="KW-1185">Reference proteome</keyword>
<dbReference type="Pfam" id="PF04268">
    <property type="entry name" value="SoxG"/>
    <property type="match status" value="1"/>
</dbReference>
<dbReference type="AlphaFoldDB" id="A0A1M7ZHH6"/>
<dbReference type="SUPFAM" id="SSF103025">
    <property type="entry name" value="Folate-binding domain"/>
    <property type="match status" value="1"/>
</dbReference>
<reference evidence="1 2" key="1">
    <citation type="submission" date="2016-12" db="EMBL/GenBank/DDBJ databases">
        <authorList>
            <person name="Song W.-J."/>
            <person name="Kurnit D.M."/>
        </authorList>
    </citation>
    <scope>NUCLEOTIDE SEQUENCE [LARGE SCALE GENOMIC DNA]</scope>
    <source>
        <strain evidence="1 2">DSM 19599</strain>
    </source>
</reference>
<dbReference type="OrthoDB" id="9814782at2"/>
<dbReference type="STRING" id="1123029.SAMN02745172_01679"/>
<protein>
    <submittedName>
        <fullName evidence="1">Sarcosine oxidase subunit gamma</fullName>
    </submittedName>
</protein>
<dbReference type="Gene3D" id="3.30.70.1520">
    <property type="entry name" value="Heterotetrameric sarcosine oxidase"/>
    <property type="match status" value="1"/>
</dbReference>
<evidence type="ECO:0000313" key="1">
    <source>
        <dbReference type="EMBL" id="SHO64351.1"/>
    </source>
</evidence>
<accession>A0A1M7ZHH6</accession>
<gene>
    <name evidence="1" type="ORF">SAMN02745172_01679</name>
</gene>
<dbReference type="RefSeq" id="WP_139282472.1">
    <property type="nucleotide sequence ID" value="NZ_FRXO01000003.1"/>
</dbReference>
<organism evidence="1 2">
    <name type="scientific">Pseudoxanthobacter soli DSM 19599</name>
    <dbReference type="NCBI Taxonomy" id="1123029"/>
    <lineage>
        <taxon>Bacteria</taxon>
        <taxon>Pseudomonadati</taxon>
        <taxon>Pseudomonadota</taxon>
        <taxon>Alphaproteobacteria</taxon>
        <taxon>Hyphomicrobiales</taxon>
        <taxon>Segnochrobactraceae</taxon>
        <taxon>Pseudoxanthobacter</taxon>
    </lineage>
</organism>
<evidence type="ECO:0000313" key="2">
    <source>
        <dbReference type="Proteomes" id="UP000186406"/>
    </source>
</evidence>
<dbReference type="InterPro" id="IPR007375">
    <property type="entry name" value="SoxG"/>
</dbReference>
<dbReference type="Proteomes" id="UP000186406">
    <property type="component" value="Unassembled WGS sequence"/>
</dbReference>